<dbReference type="AlphaFoldDB" id="A0A842HY28"/>
<dbReference type="InterPro" id="IPR036986">
    <property type="entry name" value="S4_RNA-bd_sf"/>
</dbReference>
<dbReference type="GO" id="GO:0003723">
    <property type="term" value="F:RNA binding"/>
    <property type="evidence" value="ECO:0007669"/>
    <property type="project" value="UniProtKB-KW"/>
</dbReference>
<feature type="domain" description="RNA-binding S4" evidence="2">
    <location>
        <begin position="9"/>
        <end position="73"/>
    </location>
</feature>
<keyword evidence="1" id="KW-0694">RNA-binding</keyword>
<sequence>MMGAADNGLRIDKFLWFARLARTRTLARKIAEKGHVRCDGRRIDRAHAMVRIGDVLSVPLPGGVRVLRIESLPERRIAAAGVAQVYSTLEIASDGKR</sequence>
<evidence type="ECO:0000256" key="1">
    <source>
        <dbReference type="PROSITE-ProRule" id="PRU00182"/>
    </source>
</evidence>
<comment type="caution">
    <text evidence="3">The sequence shown here is derived from an EMBL/GenBank/DDBJ whole genome shotgun (WGS) entry which is preliminary data.</text>
</comment>
<dbReference type="PROSITE" id="PS50889">
    <property type="entry name" value="S4"/>
    <property type="match status" value="1"/>
</dbReference>
<organism evidence="3 4">
    <name type="scientific">Parasphingopyxis marina</name>
    <dbReference type="NCBI Taxonomy" id="2761622"/>
    <lineage>
        <taxon>Bacteria</taxon>
        <taxon>Pseudomonadati</taxon>
        <taxon>Pseudomonadota</taxon>
        <taxon>Alphaproteobacteria</taxon>
        <taxon>Sphingomonadales</taxon>
        <taxon>Sphingomonadaceae</taxon>
        <taxon>Parasphingopyxis</taxon>
    </lineage>
</organism>
<keyword evidence="4" id="KW-1185">Reference proteome</keyword>
<dbReference type="SUPFAM" id="SSF55174">
    <property type="entry name" value="Alpha-L RNA-binding motif"/>
    <property type="match status" value="1"/>
</dbReference>
<proteinExistence type="predicted"/>
<gene>
    <name evidence="3" type="ORF">H6P80_02100</name>
</gene>
<protein>
    <submittedName>
        <fullName evidence="3">RNA-binding S4 domain-containing protein</fullName>
    </submittedName>
</protein>
<dbReference type="InterPro" id="IPR002942">
    <property type="entry name" value="S4_RNA-bd"/>
</dbReference>
<dbReference type="Proteomes" id="UP000564378">
    <property type="component" value="Unassembled WGS sequence"/>
</dbReference>
<dbReference type="Gene3D" id="3.10.290.10">
    <property type="entry name" value="RNA-binding S4 domain"/>
    <property type="match status" value="1"/>
</dbReference>
<evidence type="ECO:0000313" key="4">
    <source>
        <dbReference type="Proteomes" id="UP000564378"/>
    </source>
</evidence>
<dbReference type="CDD" id="cd00165">
    <property type="entry name" value="S4"/>
    <property type="match status" value="1"/>
</dbReference>
<evidence type="ECO:0000313" key="3">
    <source>
        <dbReference type="EMBL" id="MBC2776404.1"/>
    </source>
</evidence>
<dbReference type="EMBL" id="JACJVJ010000001">
    <property type="protein sequence ID" value="MBC2776404.1"/>
    <property type="molecule type" value="Genomic_DNA"/>
</dbReference>
<name>A0A842HY28_9SPHN</name>
<evidence type="ECO:0000259" key="2">
    <source>
        <dbReference type="SMART" id="SM00363"/>
    </source>
</evidence>
<accession>A0A842HY28</accession>
<dbReference type="Pfam" id="PF01479">
    <property type="entry name" value="S4"/>
    <property type="match status" value="1"/>
</dbReference>
<reference evidence="3 4" key="1">
    <citation type="submission" date="2020-08" db="EMBL/GenBank/DDBJ databases">
        <title>Draft genome sequence of Parasphingopyxis sp. GrpM-11.</title>
        <authorList>
            <person name="Oh J."/>
            <person name="Roh D.-H."/>
        </authorList>
    </citation>
    <scope>NUCLEOTIDE SEQUENCE [LARGE SCALE GENOMIC DNA]</scope>
    <source>
        <strain evidence="3 4">GrpM-11</strain>
    </source>
</reference>
<dbReference type="SMART" id="SM00363">
    <property type="entry name" value="S4"/>
    <property type="match status" value="1"/>
</dbReference>